<dbReference type="SUPFAM" id="SSF110849">
    <property type="entry name" value="ParB/Sulfiredoxin"/>
    <property type="match status" value="1"/>
</dbReference>
<name>A0A640VZW4_9RHOB</name>
<dbReference type="InterPro" id="IPR037972">
    <property type="entry name" value="RepB_N"/>
</dbReference>
<dbReference type="RefSeq" id="WP_159981161.1">
    <property type="nucleotide sequence ID" value="NZ_BLIV01000013.1"/>
</dbReference>
<dbReference type="Proteomes" id="UP000436522">
    <property type="component" value="Unassembled WGS sequence"/>
</dbReference>
<dbReference type="PANTHER" id="PTHR33375:SF1">
    <property type="entry name" value="CHROMOSOME-PARTITIONING PROTEIN PARB-RELATED"/>
    <property type="match status" value="1"/>
</dbReference>
<dbReference type="Gene3D" id="3.90.1530.30">
    <property type="match status" value="1"/>
</dbReference>
<evidence type="ECO:0000256" key="1">
    <source>
        <dbReference type="SAM" id="MobiDB-lite"/>
    </source>
</evidence>
<feature type="region of interest" description="Disordered" evidence="1">
    <location>
        <begin position="1"/>
        <end position="24"/>
    </location>
</feature>
<dbReference type="InterPro" id="IPR003115">
    <property type="entry name" value="ParB_N"/>
</dbReference>
<dbReference type="PANTHER" id="PTHR33375">
    <property type="entry name" value="CHROMOSOME-PARTITIONING PROTEIN PARB-RELATED"/>
    <property type="match status" value="1"/>
</dbReference>
<dbReference type="GO" id="GO:0007059">
    <property type="term" value="P:chromosome segregation"/>
    <property type="evidence" value="ECO:0007669"/>
    <property type="project" value="TreeGrafter"/>
</dbReference>
<sequence length="317" mass="34653">MAKRKRLTPARSETPLPRAPQTPLRAPIAHVAGEAATQAALEEVADAFQAAKDQGRLLLELPLEAIEADHLIRDRLTIDDDEMQSLMQSLEERGQQTPIEVLELAPGRYGLISGWRRVQALRQLEAGTVLAIIRKPDTAAEAYLAMVEENEIRVGLSYFERARIAAKAAELGLYPTTAKAVQALFSTASRAKRSKINSFVTLHDRLGDLLTFPTSIAERLGLALAARLDKDAEFAVRLKDRLRKAVPETPEAELSLLTETLADRTQSAAKPAPAAEEIATGVFLKTKAGRSGLTLTLSGKAVTPELQKRLQAWLKDQ</sequence>
<keyword evidence="4" id="KW-1185">Reference proteome</keyword>
<gene>
    <name evidence="3" type="ORF">So717_42180</name>
</gene>
<dbReference type="GO" id="GO:0005694">
    <property type="term" value="C:chromosome"/>
    <property type="evidence" value="ECO:0007669"/>
    <property type="project" value="TreeGrafter"/>
</dbReference>
<dbReference type="SMART" id="SM00470">
    <property type="entry name" value="ParB"/>
    <property type="match status" value="1"/>
</dbReference>
<dbReference type="InterPro" id="IPR050336">
    <property type="entry name" value="Chromosome_partition/occlusion"/>
</dbReference>
<evidence type="ECO:0000313" key="3">
    <source>
        <dbReference type="EMBL" id="GFE52465.1"/>
    </source>
</evidence>
<dbReference type="CDD" id="cd16405">
    <property type="entry name" value="RepB_like_N"/>
    <property type="match status" value="1"/>
</dbReference>
<accession>A0A640VZW4</accession>
<dbReference type="OrthoDB" id="7812516at2"/>
<organism evidence="3 4">
    <name type="scientific">Roseobacter cerasinus</name>
    <dbReference type="NCBI Taxonomy" id="2602289"/>
    <lineage>
        <taxon>Bacteria</taxon>
        <taxon>Pseudomonadati</taxon>
        <taxon>Pseudomonadota</taxon>
        <taxon>Alphaproteobacteria</taxon>
        <taxon>Rhodobacterales</taxon>
        <taxon>Roseobacteraceae</taxon>
        <taxon>Roseobacter</taxon>
    </lineage>
</organism>
<dbReference type="InterPro" id="IPR036086">
    <property type="entry name" value="ParB/Sulfiredoxin_sf"/>
</dbReference>
<proteinExistence type="predicted"/>
<evidence type="ECO:0000259" key="2">
    <source>
        <dbReference type="SMART" id="SM00470"/>
    </source>
</evidence>
<protein>
    <submittedName>
        <fullName evidence="3">Chromosome partitioning protein ParB</fullName>
    </submittedName>
</protein>
<reference evidence="3 4" key="1">
    <citation type="submission" date="2019-12" db="EMBL/GenBank/DDBJ databases">
        <title>Roseobacter cerasinus sp. nov., isolated from seawater around aquaculture.</title>
        <authorList>
            <person name="Muramatsu S."/>
            <person name="Takabe Y."/>
            <person name="Mori K."/>
            <person name="Takaichi S."/>
            <person name="Hanada S."/>
        </authorList>
    </citation>
    <scope>NUCLEOTIDE SEQUENCE [LARGE SCALE GENOMIC DNA]</scope>
    <source>
        <strain evidence="3 4">AI77</strain>
    </source>
</reference>
<dbReference type="Pfam" id="PF02195">
    <property type="entry name" value="ParB_N"/>
    <property type="match status" value="1"/>
</dbReference>
<feature type="domain" description="ParB-like N-terminal" evidence="2">
    <location>
        <begin position="59"/>
        <end position="151"/>
    </location>
</feature>
<dbReference type="AlphaFoldDB" id="A0A640VZW4"/>
<dbReference type="EMBL" id="BLIV01000013">
    <property type="protein sequence ID" value="GFE52465.1"/>
    <property type="molecule type" value="Genomic_DNA"/>
</dbReference>
<comment type="caution">
    <text evidence="3">The sequence shown here is derived from an EMBL/GenBank/DDBJ whole genome shotgun (WGS) entry which is preliminary data.</text>
</comment>
<evidence type="ECO:0000313" key="4">
    <source>
        <dbReference type="Proteomes" id="UP000436522"/>
    </source>
</evidence>